<comment type="domain">
    <text evidence="8">Possesses an unusual extended V-shaped dimeric structure with each monomer consisting of three distinct domains arranged along a curved 'spinal' alpha-helix. The N-terminal catalytic domain specifically recognizes the glutamate moiety of the substrate. The second domain is the NADPH-binding domain, and the third C-terminal domain is responsible for dimerization.</text>
</comment>
<gene>
    <name evidence="8" type="primary">hemA</name>
    <name evidence="17" type="ORF">CBW42_10035</name>
</gene>
<dbReference type="EC" id="1.2.1.70" evidence="3 8"/>
<keyword evidence="6 8" id="KW-0627">Porphyrin biosynthesis</keyword>
<evidence type="ECO:0000256" key="9">
    <source>
        <dbReference type="PIRSR" id="PIRSR000445-1"/>
    </source>
</evidence>
<dbReference type="FunFam" id="3.30.460.30:FF:000001">
    <property type="entry name" value="Glutamyl-tRNA reductase"/>
    <property type="match status" value="1"/>
</dbReference>
<dbReference type="Proteomes" id="UP000194903">
    <property type="component" value="Unassembled WGS sequence"/>
</dbReference>
<evidence type="ECO:0000256" key="3">
    <source>
        <dbReference type="ARBA" id="ARBA00012970"/>
    </source>
</evidence>
<dbReference type="RefSeq" id="WP_087020822.1">
    <property type="nucleotide sequence ID" value="NZ_NHOC01000008.1"/>
</dbReference>
<evidence type="ECO:0000256" key="1">
    <source>
        <dbReference type="ARBA" id="ARBA00005059"/>
    </source>
</evidence>
<proteinExistence type="inferred from homology"/>
<dbReference type="InterPro" id="IPR006151">
    <property type="entry name" value="Shikm_DH/Glu-tRNA_Rdtase"/>
</dbReference>
<dbReference type="PANTHER" id="PTHR43013">
    <property type="entry name" value="GLUTAMYL-TRNA REDUCTASE"/>
    <property type="match status" value="1"/>
</dbReference>
<dbReference type="PANTHER" id="PTHR43013:SF1">
    <property type="entry name" value="GLUTAMYL-TRNA REDUCTASE"/>
    <property type="match status" value="1"/>
</dbReference>
<keyword evidence="5 8" id="KW-0560">Oxidoreductase</keyword>
<evidence type="ECO:0000256" key="7">
    <source>
        <dbReference type="ARBA" id="ARBA00047464"/>
    </source>
</evidence>
<reference evidence="17 18" key="1">
    <citation type="submission" date="2017-05" db="EMBL/GenBank/DDBJ databases">
        <title>Butyricicoccus porcorum sp. nov. a butyrate-producing bacterium from the swine intestinal tract.</title>
        <authorList>
            <person name="Trachsel J."/>
            <person name="Humphrey S."/>
            <person name="Allen H.K."/>
        </authorList>
    </citation>
    <scope>NUCLEOTIDE SEQUENCE [LARGE SCALE GENOMIC DNA]</scope>
    <source>
        <strain evidence="17">BB10</strain>
    </source>
</reference>
<feature type="binding site" evidence="8 10">
    <location>
        <position position="103"/>
    </location>
    <ligand>
        <name>substrate</name>
    </ligand>
</feature>
<dbReference type="InterPro" id="IPR015896">
    <property type="entry name" value="4pyrrol_synth_GluRdtase_dimer"/>
</dbReference>
<evidence type="ECO:0000256" key="4">
    <source>
        <dbReference type="ARBA" id="ARBA00022857"/>
    </source>
</evidence>
<dbReference type="Gene3D" id="3.40.50.720">
    <property type="entry name" value="NAD(P)-binding Rossmann-like Domain"/>
    <property type="match status" value="1"/>
</dbReference>
<feature type="active site" description="Nucleophile" evidence="8 9">
    <location>
        <position position="50"/>
    </location>
</feature>
<dbReference type="NCBIfam" id="TIGR01035">
    <property type="entry name" value="hemA"/>
    <property type="match status" value="1"/>
</dbReference>
<dbReference type="AlphaFoldDB" id="A0A252F2W6"/>
<feature type="domain" description="Tetrapyrrole biosynthesis glutamyl-tRNA reductase dimerisation" evidence="14">
    <location>
        <begin position="306"/>
        <end position="383"/>
    </location>
</feature>
<dbReference type="SUPFAM" id="SSF69742">
    <property type="entry name" value="Glutamyl tRNA-reductase catalytic, N-terminal domain"/>
    <property type="match status" value="1"/>
</dbReference>
<dbReference type="OrthoDB" id="110209at2"/>
<evidence type="ECO:0000256" key="13">
    <source>
        <dbReference type="RuleBase" id="RU000584"/>
    </source>
</evidence>
<dbReference type="Pfam" id="PF00745">
    <property type="entry name" value="GlutR_dimer"/>
    <property type="match status" value="1"/>
</dbReference>
<keyword evidence="4 8" id="KW-0521">NADP</keyword>
<evidence type="ECO:0000256" key="12">
    <source>
        <dbReference type="PIRSR" id="PIRSR000445-4"/>
    </source>
</evidence>
<evidence type="ECO:0000256" key="8">
    <source>
        <dbReference type="HAMAP-Rule" id="MF_00087"/>
    </source>
</evidence>
<dbReference type="Gene3D" id="3.30.460.30">
    <property type="entry name" value="Glutamyl-tRNA reductase, N-terminal domain"/>
    <property type="match status" value="1"/>
</dbReference>
<comment type="similarity">
    <text evidence="2 8 13">Belongs to the glutamyl-tRNA reductase family.</text>
</comment>
<feature type="binding site" evidence="8 10">
    <location>
        <begin position="108"/>
        <end position="110"/>
    </location>
    <ligand>
        <name>substrate</name>
    </ligand>
</feature>
<comment type="caution">
    <text evidence="17">The sequence shown here is derived from an EMBL/GenBank/DDBJ whole genome shotgun (WGS) entry which is preliminary data.</text>
</comment>
<dbReference type="HAMAP" id="MF_00087">
    <property type="entry name" value="Glu_tRNA_reductase"/>
    <property type="match status" value="1"/>
</dbReference>
<feature type="site" description="Important for activity" evidence="8 12">
    <location>
        <position position="93"/>
    </location>
</feature>
<dbReference type="InterPro" id="IPR015895">
    <property type="entry name" value="4pyrrol_synth_GluRdtase_N"/>
</dbReference>
<feature type="binding site" evidence="8 10">
    <location>
        <begin position="49"/>
        <end position="52"/>
    </location>
    <ligand>
        <name>substrate</name>
    </ligand>
</feature>
<evidence type="ECO:0000256" key="5">
    <source>
        <dbReference type="ARBA" id="ARBA00023002"/>
    </source>
</evidence>
<sequence>MSICMAGIDWKSANMDKREAFSFTGSQVARLCRVIRQMNGVDGCVLLATCNRTELYLSGADLLAPARVLCRAAGAQGEESLFTVRYGDDAARHLMRVACGLCSQILGEDQIVSQVKRAYQIAHEADCSDAELSQLFRLAATAGKRSRTQVRLSAAPLSVAGQAVALMEQAAGDLHGRRALVIGNGEMGRLASSLLVARGCDVTVTLRSYHHGQTIVPAGCQTIAYGDRMQRAADCDILLSATTSPHYTVALDDMKQLAQVPSIVCDLSMPRDIEPAVRELDDVAVFLDMDSMGGRDVHVDADDRRQVERIIDEEMAEFARWRSYREALPLIDELCGLAAERVATGYDFAVLSDGEDGKTTEKMENAARLAAQKTARLLLSGLQGELGDGALETCREAILRKAPQLRDGRTG</sequence>
<dbReference type="GO" id="GO:0019353">
    <property type="term" value="P:protoporphyrinogen IX biosynthetic process from glutamate"/>
    <property type="evidence" value="ECO:0007669"/>
    <property type="project" value="TreeGrafter"/>
</dbReference>
<comment type="subunit">
    <text evidence="8">Homodimer.</text>
</comment>
<dbReference type="EMBL" id="NHOC01000008">
    <property type="protein sequence ID" value="OUM20069.1"/>
    <property type="molecule type" value="Genomic_DNA"/>
</dbReference>
<evidence type="ECO:0000259" key="14">
    <source>
        <dbReference type="Pfam" id="PF00745"/>
    </source>
</evidence>
<keyword evidence="18" id="KW-1185">Reference proteome</keyword>
<feature type="domain" description="Glutamyl-tRNA reductase N-terminal" evidence="16">
    <location>
        <begin position="7"/>
        <end position="149"/>
    </location>
</feature>
<organism evidence="17 18">
    <name type="scientific">Butyricicoccus porcorum</name>
    <dbReference type="NCBI Taxonomy" id="1945634"/>
    <lineage>
        <taxon>Bacteria</taxon>
        <taxon>Bacillati</taxon>
        <taxon>Bacillota</taxon>
        <taxon>Clostridia</taxon>
        <taxon>Eubacteriales</taxon>
        <taxon>Butyricicoccaceae</taxon>
        <taxon>Butyricicoccus</taxon>
    </lineage>
</organism>
<dbReference type="InterPro" id="IPR036343">
    <property type="entry name" value="GluRdtase_N_sf"/>
</dbReference>
<evidence type="ECO:0000313" key="18">
    <source>
        <dbReference type="Proteomes" id="UP000194903"/>
    </source>
</evidence>
<dbReference type="InterPro" id="IPR036291">
    <property type="entry name" value="NAD(P)-bd_dom_sf"/>
</dbReference>
<comment type="catalytic activity">
    <reaction evidence="7 8 13">
        <text>(S)-4-amino-5-oxopentanoate + tRNA(Glu) + NADP(+) = L-glutamyl-tRNA(Glu) + NADPH + H(+)</text>
        <dbReference type="Rhea" id="RHEA:12344"/>
        <dbReference type="Rhea" id="RHEA-COMP:9663"/>
        <dbReference type="Rhea" id="RHEA-COMP:9680"/>
        <dbReference type="ChEBI" id="CHEBI:15378"/>
        <dbReference type="ChEBI" id="CHEBI:57501"/>
        <dbReference type="ChEBI" id="CHEBI:57783"/>
        <dbReference type="ChEBI" id="CHEBI:58349"/>
        <dbReference type="ChEBI" id="CHEBI:78442"/>
        <dbReference type="ChEBI" id="CHEBI:78520"/>
        <dbReference type="EC" id="1.2.1.70"/>
    </reaction>
</comment>
<evidence type="ECO:0000256" key="10">
    <source>
        <dbReference type="PIRSR" id="PIRSR000445-2"/>
    </source>
</evidence>
<feature type="domain" description="Quinate/shikimate 5-dehydrogenase/glutamyl-tRNA reductase" evidence="15">
    <location>
        <begin position="166"/>
        <end position="286"/>
    </location>
</feature>
<evidence type="ECO:0000259" key="16">
    <source>
        <dbReference type="Pfam" id="PF05201"/>
    </source>
</evidence>
<dbReference type="GO" id="GO:0008883">
    <property type="term" value="F:glutamyl-tRNA reductase activity"/>
    <property type="evidence" value="ECO:0007669"/>
    <property type="project" value="UniProtKB-UniRule"/>
</dbReference>
<feature type="binding site" evidence="8 10">
    <location>
        <position position="114"/>
    </location>
    <ligand>
        <name>substrate</name>
    </ligand>
</feature>
<dbReference type="Pfam" id="PF05201">
    <property type="entry name" value="GlutR_N"/>
    <property type="match status" value="1"/>
</dbReference>
<evidence type="ECO:0000259" key="15">
    <source>
        <dbReference type="Pfam" id="PF01488"/>
    </source>
</evidence>
<dbReference type="CDD" id="cd05213">
    <property type="entry name" value="NAD_bind_Glutamyl_tRNA_reduct"/>
    <property type="match status" value="1"/>
</dbReference>
<dbReference type="GO" id="GO:0050661">
    <property type="term" value="F:NADP binding"/>
    <property type="evidence" value="ECO:0007669"/>
    <property type="project" value="InterPro"/>
</dbReference>
<comment type="function">
    <text evidence="8">Catalyzes the NADPH-dependent reduction of glutamyl-tRNA(Glu) to glutamate 1-semialdehyde (GSA).</text>
</comment>
<name>A0A252F2W6_9FIRM</name>
<comment type="pathway">
    <text evidence="1 8 13">Porphyrin-containing compound metabolism; protoporphyrin-IX biosynthesis; 5-aminolevulinate from L-glutamyl-tRNA(Glu): step 1/2.</text>
</comment>
<dbReference type="SUPFAM" id="SSF51735">
    <property type="entry name" value="NAD(P)-binding Rossmann-fold domains"/>
    <property type="match status" value="1"/>
</dbReference>
<dbReference type="InterPro" id="IPR000343">
    <property type="entry name" value="4pyrrol_synth_GluRdtase"/>
</dbReference>
<comment type="miscellaneous">
    <text evidence="8">During catalysis, the active site Cys acts as a nucleophile attacking the alpha-carbonyl group of tRNA-bound glutamate with the formation of a thioester intermediate between enzyme and glutamate, and the concomitant release of tRNA(Glu). The thioester intermediate is finally reduced by direct hydride transfer from NADPH, to form the product GSA.</text>
</comment>
<evidence type="ECO:0000256" key="11">
    <source>
        <dbReference type="PIRSR" id="PIRSR000445-3"/>
    </source>
</evidence>
<accession>A0A252F2W6</accession>
<feature type="binding site" evidence="8 11">
    <location>
        <begin position="183"/>
        <end position="188"/>
    </location>
    <ligand>
        <name>NADP(+)</name>
        <dbReference type="ChEBI" id="CHEBI:58349"/>
    </ligand>
</feature>
<protein>
    <recommendedName>
        <fullName evidence="3 8">Glutamyl-tRNA reductase</fullName>
        <shortName evidence="8">GluTR</shortName>
        <ecNumber evidence="3 8">1.2.1.70</ecNumber>
    </recommendedName>
</protein>
<evidence type="ECO:0000256" key="2">
    <source>
        <dbReference type="ARBA" id="ARBA00005916"/>
    </source>
</evidence>
<dbReference type="Pfam" id="PF01488">
    <property type="entry name" value="Shikimate_DH"/>
    <property type="match status" value="1"/>
</dbReference>
<dbReference type="PIRSF" id="PIRSF000445">
    <property type="entry name" value="4pyrrol_synth_GluRdtase"/>
    <property type="match status" value="1"/>
</dbReference>
<evidence type="ECO:0000256" key="6">
    <source>
        <dbReference type="ARBA" id="ARBA00023244"/>
    </source>
</evidence>
<evidence type="ECO:0000313" key="17">
    <source>
        <dbReference type="EMBL" id="OUM20069.1"/>
    </source>
</evidence>
<dbReference type="UniPathway" id="UPA00251">
    <property type="reaction ID" value="UER00316"/>
</dbReference>